<comment type="caution">
    <text evidence="10">The sequence shown here is derived from an EMBL/GenBank/DDBJ whole genome shotgun (WGS) entry which is preliminary data.</text>
</comment>
<comment type="function">
    <text evidence="8">Toxic component of a toxin-antitoxin (TA) system. An RNase.</text>
</comment>
<keyword evidence="6 8" id="KW-0460">Magnesium</keyword>
<organism evidence="10 11">
    <name type="scientific">Belliella kenyensis</name>
    <dbReference type="NCBI Taxonomy" id="1472724"/>
    <lineage>
        <taxon>Bacteria</taxon>
        <taxon>Pseudomonadati</taxon>
        <taxon>Bacteroidota</taxon>
        <taxon>Cytophagia</taxon>
        <taxon>Cytophagales</taxon>
        <taxon>Cyclobacteriaceae</taxon>
        <taxon>Belliella</taxon>
    </lineage>
</organism>
<evidence type="ECO:0000256" key="4">
    <source>
        <dbReference type="ARBA" id="ARBA00022723"/>
    </source>
</evidence>
<dbReference type="HAMAP" id="MF_00265">
    <property type="entry name" value="VapC_Nob1"/>
    <property type="match status" value="1"/>
</dbReference>
<keyword evidence="8" id="KW-0800">Toxin</keyword>
<dbReference type="PANTHER" id="PTHR33653">
    <property type="entry name" value="RIBONUCLEASE VAPC2"/>
    <property type="match status" value="1"/>
</dbReference>
<dbReference type="Gene3D" id="3.40.50.1010">
    <property type="entry name" value="5'-nuclease"/>
    <property type="match status" value="1"/>
</dbReference>
<keyword evidence="4 8" id="KW-0479">Metal-binding</keyword>
<sequence length="132" mass="15088">MKYLLDTNICVHFLRGKYGLIEKFEQLGTENFAISEITLAELVFGAESSKNPQKNLDLIEVFANQIVVLPIFSAIYLYGKEKARLRSIGLQISDFDLLIGCTAIEKDLIMVTENLKEFQRISGIRLENWISR</sequence>
<dbReference type="PANTHER" id="PTHR33653:SF1">
    <property type="entry name" value="RIBONUCLEASE VAPC2"/>
    <property type="match status" value="1"/>
</dbReference>
<evidence type="ECO:0000313" key="10">
    <source>
        <dbReference type="EMBL" id="MFC3976761.1"/>
    </source>
</evidence>
<dbReference type="CDD" id="cd18743">
    <property type="entry name" value="PIN_VapC4-5_FitB-like"/>
    <property type="match status" value="1"/>
</dbReference>
<keyword evidence="2 8" id="KW-1277">Toxin-antitoxin system</keyword>
<keyword evidence="5 8" id="KW-0378">Hydrolase</keyword>
<dbReference type="EMBL" id="JBHSAV010000048">
    <property type="protein sequence ID" value="MFC3976761.1"/>
    <property type="molecule type" value="Genomic_DNA"/>
</dbReference>
<feature type="binding site" evidence="8">
    <location>
        <position position="6"/>
    </location>
    <ligand>
        <name>Mg(2+)</name>
        <dbReference type="ChEBI" id="CHEBI:18420"/>
    </ligand>
</feature>
<keyword evidence="11" id="KW-1185">Reference proteome</keyword>
<dbReference type="InterPro" id="IPR050556">
    <property type="entry name" value="Type_II_TA_system_RNase"/>
</dbReference>
<comment type="similarity">
    <text evidence="7 8">Belongs to the PINc/VapC protein family.</text>
</comment>
<evidence type="ECO:0000256" key="1">
    <source>
        <dbReference type="ARBA" id="ARBA00001946"/>
    </source>
</evidence>
<dbReference type="InterPro" id="IPR022907">
    <property type="entry name" value="VapC_family"/>
</dbReference>
<dbReference type="EC" id="3.1.-.-" evidence="8"/>
<name>A0ABV8ELR4_9BACT</name>
<evidence type="ECO:0000259" key="9">
    <source>
        <dbReference type="Pfam" id="PF01850"/>
    </source>
</evidence>
<protein>
    <recommendedName>
        <fullName evidence="8">Ribonuclease VapC</fullName>
        <shortName evidence="8">RNase VapC</shortName>
        <ecNumber evidence="8">3.1.-.-</ecNumber>
    </recommendedName>
    <alternativeName>
        <fullName evidence="8">Toxin VapC</fullName>
    </alternativeName>
</protein>
<feature type="binding site" evidence="8">
    <location>
        <position position="96"/>
    </location>
    <ligand>
        <name>Mg(2+)</name>
        <dbReference type="ChEBI" id="CHEBI:18420"/>
    </ligand>
</feature>
<accession>A0ABV8ELR4</accession>
<dbReference type="InterPro" id="IPR029060">
    <property type="entry name" value="PIN-like_dom_sf"/>
</dbReference>
<evidence type="ECO:0000313" key="11">
    <source>
        <dbReference type="Proteomes" id="UP001595766"/>
    </source>
</evidence>
<keyword evidence="3 8" id="KW-0540">Nuclease</keyword>
<dbReference type="RefSeq" id="WP_241297708.1">
    <property type="nucleotide sequence ID" value="NZ_JAKZGR010000034.1"/>
</dbReference>
<evidence type="ECO:0000256" key="7">
    <source>
        <dbReference type="ARBA" id="ARBA00038093"/>
    </source>
</evidence>
<evidence type="ECO:0000256" key="6">
    <source>
        <dbReference type="ARBA" id="ARBA00022842"/>
    </source>
</evidence>
<gene>
    <name evidence="8" type="primary">vapC</name>
    <name evidence="10" type="ORF">ACFOUP_10265</name>
</gene>
<comment type="cofactor">
    <cofactor evidence="1 8">
        <name>Mg(2+)</name>
        <dbReference type="ChEBI" id="CHEBI:18420"/>
    </cofactor>
</comment>
<evidence type="ECO:0000256" key="2">
    <source>
        <dbReference type="ARBA" id="ARBA00022649"/>
    </source>
</evidence>
<proteinExistence type="inferred from homology"/>
<evidence type="ECO:0000256" key="8">
    <source>
        <dbReference type="HAMAP-Rule" id="MF_00265"/>
    </source>
</evidence>
<evidence type="ECO:0000256" key="3">
    <source>
        <dbReference type="ARBA" id="ARBA00022722"/>
    </source>
</evidence>
<dbReference type="InterPro" id="IPR002716">
    <property type="entry name" value="PIN_dom"/>
</dbReference>
<dbReference type="Proteomes" id="UP001595766">
    <property type="component" value="Unassembled WGS sequence"/>
</dbReference>
<dbReference type="SUPFAM" id="SSF88723">
    <property type="entry name" value="PIN domain-like"/>
    <property type="match status" value="1"/>
</dbReference>
<reference evidence="11" key="1">
    <citation type="journal article" date="2019" name="Int. J. Syst. Evol. Microbiol.">
        <title>The Global Catalogue of Microorganisms (GCM) 10K type strain sequencing project: providing services to taxonomists for standard genome sequencing and annotation.</title>
        <authorList>
            <consortium name="The Broad Institute Genomics Platform"/>
            <consortium name="The Broad Institute Genome Sequencing Center for Infectious Disease"/>
            <person name="Wu L."/>
            <person name="Ma J."/>
        </authorList>
    </citation>
    <scope>NUCLEOTIDE SEQUENCE [LARGE SCALE GENOMIC DNA]</scope>
    <source>
        <strain evidence="11">CECT 8551</strain>
    </source>
</reference>
<evidence type="ECO:0000256" key="5">
    <source>
        <dbReference type="ARBA" id="ARBA00022801"/>
    </source>
</evidence>
<feature type="domain" description="PIN" evidence="9">
    <location>
        <begin position="3"/>
        <end position="122"/>
    </location>
</feature>
<dbReference type="Pfam" id="PF01850">
    <property type="entry name" value="PIN"/>
    <property type="match status" value="1"/>
</dbReference>